<proteinExistence type="predicted"/>
<organism evidence="1">
    <name type="scientific">Conidiobolus lamprauges totivirus 1</name>
    <dbReference type="NCBI Taxonomy" id="2980980"/>
    <lineage>
        <taxon>Viruses</taxon>
        <taxon>Riboviria</taxon>
        <taxon>Orthornavirae</taxon>
        <taxon>Duplornaviricota</taxon>
        <taxon>Chrymotiviricetes</taxon>
        <taxon>Ghabrivirales</taxon>
        <taxon>Alphatotivirineae</taxon>
        <taxon>Orthototiviridae</taxon>
        <taxon>Totivirus</taxon>
    </lineage>
</organism>
<evidence type="ECO:0000313" key="1">
    <source>
        <dbReference type="EMBL" id="UXL82822.1"/>
    </source>
</evidence>
<sequence length="703" mass="78961">MNNNNIEESATQQLIQAGNLVSEKLVEVKDVKSVRFGIEMEEVIRDMCDARGMLYSSADRYFSGNLAKRVSENINFEAISNFMSLVHRKEQFTVRVGGVQKWNDVHGQTIRSNDKLSARMYPSGRGAMEEMSVSWYNPNITNSRAGLNRLKTENAAMAEEKSFDSGYDRATKRDTTRLRTWLYLDGRVQDMRYLSFLKEGLCSSFVSRAIWKNYLQPDVVEKSSAGGKGRAWVGGVTKSPGTKEMTFTPIPYDQVMDATTKGKISGAARDVFVSRAKNASDLAYDIFALWAGMIPEHGVYTGDVYMILAHISRQELINICYSWGITYTSGPQIIGHVVSYLKKSKYFHLTNTITISSADYIRILDYQAYRRFRYIRAGKLCSLLEMESGTEGSLSLPDAAWETKLASAYSLVELAEDDFVMSPKWHSLETAAYNRGCLLGAGGDYVMQNVCGHWRNLSIFHNSDEIYNLLTAYMDFMLGTSVNVRGKFFWNGIRTSIPREYDGPCKIKGSKFSGNIGVIGSRLVWPQTSFEEEADEELTFKVGTTGGSPQAGYDGEPSHIERCWIIMTRADWATGLPIGISSWWKTEVDLKPLQHHRSVGRAMHEEIGDKLMHPYITRSLQTGSRSNVYAVIDERATICTVKVIRSYSTGSNPYIFWACEAAKALMSYVSFGLGTLELSVIGNFTVSEEVRDFALQGSELSYF</sequence>
<dbReference type="GO" id="GO:0019028">
    <property type="term" value="C:viral capsid"/>
    <property type="evidence" value="ECO:0007669"/>
    <property type="project" value="UniProtKB-KW"/>
</dbReference>
<keyword evidence="1" id="KW-0946">Virion</keyword>
<protein>
    <submittedName>
        <fullName evidence="1">Coat protein</fullName>
    </submittedName>
</protein>
<name>A0A977R5I0_9VIRU</name>
<accession>A0A977R5I0</accession>
<reference evidence="1" key="1">
    <citation type="submission" date="2021-06" db="EMBL/GenBank/DDBJ databases">
        <authorList>
            <person name="Shi N."/>
            <person name="Huang B."/>
        </authorList>
    </citation>
    <scope>NUCLEOTIDE SEQUENCE</scope>
    <source>
        <strain evidence="1">NSBH10</strain>
    </source>
</reference>
<dbReference type="EMBL" id="MZ600514">
    <property type="protein sequence ID" value="UXL82822.1"/>
    <property type="molecule type" value="Genomic_RNA"/>
</dbReference>
<keyword evidence="1" id="KW-0167">Capsid protein</keyword>